<comment type="caution">
    <text evidence="1">The sequence shown here is derived from an EMBL/GenBank/DDBJ whole genome shotgun (WGS) entry which is preliminary data.</text>
</comment>
<protein>
    <submittedName>
        <fullName evidence="1">Uncharacterized protein</fullName>
    </submittedName>
</protein>
<dbReference type="AntiFam" id="ANF00083">
    <property type="entry name" value="Shadow ORF (opposite leuS)"/>
</dbReference>
<reference evidence="1" key="1">
    <citation type="submission" date="2016-10" db="EMBL/GenBank/DDBJ databases">
        <title>Sequence of Gallionella enrichment culture.</title>
        <authorList>
            <person name="Poehlein A."/>
            <person name="Muehling M."/>
            <person name="Daniel R."/>
        </authorList>
    </citation>
    <scope>NUCLEOTIDE SEQUENCE</scope>
</reference>
<accession>A0A1J5Q5C4</accession>
<proteinExistence type="predicted"/>
<organism evidence="1">
    <name type="scientific">mine drainage metagenome</name>
    <dbReference type="NCBI Taxonomy" id="410659"/>
    <lineage>
        <taxon>unclassified sequences</taxon>
        <taxon>metagenomes</taxon>
        <taxon>ecological metagenomes</taxon>
    </lineage>
</organism>
<evidence type="ECO:0000313" key="1">
    <source>
        <dbReference type="EMBL" id="OIQ78568.1"/>
    </source>
</evidence>
<sequence>MCWGHFDHAGAEFTVHVVVGNDGNFTHCQRQAHHLADQVSVALILRMHHDGGIAQHGFRAGGGHDQTAGTVRQRVADLPHEAVFLLAHHFQVGYRGMQLGIPVYQPFAAIDQAFVVQTHEGFGDDFGQPPIHSETLARPVRRGAQTAHLPSNRATGIFLPLPHFFQEFLAAEVMARNALCVQLALDNDLRSNTGMVGARLPQGIGAAHAVVARQGIHDGLVEAMAHMQRASHVGWRQQDAEVVSFGRVEIGSKIALVLPEGVPAGLYVLGFK</sequence>
<gene>
    <name evidence="1" type="ORF">GALL_397290</name>
</gene>
<dbReference type="EMBL" id="MLJW01001377">
    <property type="protein sequence ID" value="OIQ78568.1"/>
    <property type="molecule type" value="Genomic_DNA"/>
</dbReference>
<dbReference type="AlphaFoldDB" id="A0A1J5Q5C4"/>
<name>A0A1J5Q5C4_9ZZZZ</name>